<name>A0A1U7LMR5_NEOID</name>
<sequence length="210" mass="23567">MGGRRLVPVELGGDYTQAAWTQQWMPFARFLEAHILAPRAPPAYLAQHDLFAQIPALRADVCVPDYCFARAGICGPDYCSARADLCGPQTPSPPPDPLPNVWFGSRATTSPLHTDPYHNILCQVLGYKYFRLYAPQYSSRLYPRSPESGVDMGNTSQVDIANPDYDAFPDLRNAKFVDGILRPGDALYIPLNWWHYLHSLTVSLSVSFWF</sequence>
<keyword evidence="2" id="KW-0489">Methyltransferase</keyword>
<accession>A0A1U7LMR5</accession>
<dbReference type="InterPro" id="IPR003347">
    <property type="entry name" value="JmjC_dom"/>
</dbReference>
<dbReference type="OrthoDB" id="47172at2759"/>
<dbReference type="OMA" id="PKLYWHY"/>
<keyword evidence="3" id="KW-1185">Reference proteome</keyword>
<dbReference type="Gene3D" id="2.60.120.650">
    <property type="entry name" value="Cupin"/>
    <property type="match status" value="1"/>
</dbReference>
<dbReference type="SUPFAM" id="SSF51197">
    <property type="entry name" value="Clavaminate synthase-like"/>
    <property type="match status" value="1"/>
</dbReference>
<gene>
    <name evidence="2" type="ORF">NEOLI_005184</name>
</gene>
<dbReference type="PANTHER" id="PTHR12461:SF101">
    <property type="entry name" value="TRNA WYBUTOSINE-SYNTHESIZING PROTEIN 4"/>
    <property type="match status" value="1"/>
</dbReference>
<dbReference type="Proteomes" id="UP000186594">
    <property type="component" value="Unassembled WGS sequence"/>
</dbReference>
<dbReference type="EMBL" id="LXFE01001092">
    <property type="protein sequence ID" value="OLL23918.1"/>
    <property type="molecule type" value="Genomic_DNA"/>
</dbReference>
<comment type="caution">
    <text evidence="2">The sequence shown here is derived from an EMBL/GenBank/DDBJ whole genome shotgun (WGS) entry which is preliminary data.</text>
</comment>
<reference evidence="2 3" key="1">
    <citation type="submission" date="2016-04" db="EMBL/GenBank/DDBJ databases">
        <title>Evolutionary innovation and constraint leading to complex multicellularity in the Ascomycota.</title>
        <authorList>
            <person name="Cisse O."/>
            <person name="Nguyen A."/>
            <person name="Hewitt D.A."/>
            <person name="Jedd G."/>
            <person name="Stajich J.E."/>
        </authorList>
    </citation>
    <scope>NUCLEOTIDE SEQUENCE [LARGE SCALE GENOMIC DNA]</scope>
    <source>
        <strain evidence="2 3">DAH-3</strain>
    </source>
</reference>
<dbReference type="Pfam" id="PF13621">
    <property type="entry name" value="Cupin_8"/>
    <property type="match status" value="1"/>
</dbReference>
<dbReference type="SMART" id="SM00558">
    <property type="entry name" value="JmjC"/>
    <property type="match status" value="1"/>
</dbReference>
<proteinExistence type="predicted"/>
<dbReference type="InterPro" id="IPR041667">
    <property type="entry name" value="Cupin_8"/>
</dbReference>
<organism evidence="2 3">
    <name type="scientific">Neolecta irregularis (strain DAH-3)</name>
    <dbReference type="NCBI Taxonomy" id="1198029"/>
    <lineage>
        <taxon>Eukaryota</taxon>
        <taxon>Fungi</taxon>
        <taxon>Dikarya</taxon>
        <taxon>Ascomycota</taxon>
        <taxon>Taphrinomycotina</taxon>
        <taxon>Neolectales</taxon>
        <taxon>Neolectaceae</taxon>
        <taxon>Neolecta</taxon>
    </lineage>
</organism>
<dbReference type="PANTHER" id="PTHR12461">
    <property type="entry name" value="HYPOXIA-INDUCIBLE FACTOR 1 ALPHA INHIBITOR-RELATED"/>
    <property type="match status" value="1"/>
</dbReference>
<dbReference type="PROSITE" id="PS51184">
    <property type="entry name" value="JMJC"/>
    <property type="match status" value="1"/>
</dbReference>
<keyword evidence="2" id="KW-0808">Transferase</keyword>
<dbReference type="GO" id="GO:0032259">
    <property type="term" value="P:methylation"/>
    <property type="evidence" value="ECO:0007669"/>
    <property type="project" value="UniProtKB-KW"/>
</dbReference>
<evidence type="ECO:0000313" key="2">
    <source>
        <dbReference type="EMBL" id="OLL23918.1"/>
    </source>
</evidence>
<dbReference type="GO" id="GO:0008168">
    <property type="term" value="F:methyltransferase activity"/>
    <property type="evidence" value="ECO:0007669"/>
    <property type="project" value="UniProtKB-KW"/>
</dbReference>
<evidence type="ECO:0000313" key="3">
    <source>
        <dbReference type="Proteomes" id="UP000186594"/>
    </source>
</evidence>
<dbReference type="STRING" id="1198029.A0A1U7LMR5"/>
<dbReference type="AlphaFoldDB" id="A0A1U7LMR5"/>
<evidence type="ECO:0000259" key="1">
    <source>
        <dbReference type="PROSITE" id="PS51184"/>
    </source>
</evidence>
<protein>
    <submittedName>
        <fullName evidence="2">Lysine-specific demethylase 8</fullName>
    </submittedName>
</protein>
<feature type="domain" description="JmjC" evidence="1">
    <location>
        <begin position="43"/>
        <end position="210"/>
    </location>
</feature>